<dbReference type="EMBL" id="MGFR01000001">
    <property type="protein sequence ID" value="OGM10195.1"/>
    <property type="molecule type" value="Genomic_DNA"/>
</dbReference>
<feature type="domain" description="SH3b" evidence="2">
    <location>
        <begin position="201"/>
        <end position="273"/>
    </location>
</feature>
<dbReference type="Pfam" id="PF08239">
    <property type="entry name" value="SH3_3"/>
    <property type="match status" value="1"/>
</dbReference>
<dbReference type="AlphaFoldDB" id="A0A1F7X7B6"/>
<sequence>MKKIGTALAVLVIVMLVVLAAFFLIGYLRPKSAGLLIQTNPSATVFIDGEEVGKTPYEGTRAPGEVVIKLVPISTDKPLVPYETRLTLSSKIQTTINRDLAESEEASAGETVSFERVGGAEAPLAIVAIPDSAQVSLDGQLRGFAPYKTTSFPAGDHEITVAAPAFLERSVKVRTIKGYKLTLVVKLAPSGQAPEPTPTFEEVQVSMVEILATPTGFLRVRATPATGGEVVAEVKPGEKFRYLETDEATGWFKIEYQKGKEGWVSNQYAKKIEAQTNEETPP</sequence>
<dbReference type="STRING" id="1802479.A2Y68_02030"/>
<keyword evidence="1" id="KW-1133">Transmembrane helix</keyword>
<dbReference type="Gene3D" id="2.30.30.40">
    <property type="entry name" value="SH3 Domains"/>
    <property type="match status" value="1"/>
</dbReference>
<feature type="transmembrane region" description="Helical" evidence="1">
    <location>
        <begin position="7"/>
        <end position="28"/>
    </location>
</feature>
<dbReference type="PROSITE" id="PS51781">
    <property type="entry name" value="SH3B"/>
    <property type="match status" value="1"/>
</dbReference>
<dbReference type="InterPro" id="IPR003646">
    <property type="entry name" value="SH3-like_bac-type"/>
</dbReference>
<accession>A0A1F7X7B6</accession>
<keyword evidence="1" id="KW-0472">Membrane</keyword>
<dbReference type="InterPro" id="IPR013229">
    <property type="entry name" value="PEGA"/>
</dbReference>
<dbReference type="Pfam" id="PF08308">
    <property type="entry name" value="PEGA"/>
    <property type="match status" value="1"/>
</dbReference>
<name>A0A1F7X7B6_9BACT</name>
<evidence type="ECO:0000313" key="3">
    <source>
        <dbReference type="EMBL" id="OGM10195.1"/>
    </source>
</evidence>
<dbReference type="Proteomes" id="UP000176778">
    <property type="component" value="Unassembled WGS sequence"/>
</dbReference>
<gene>
    <name evidence="3" type="ORF">A2Y68_02030</name>
</gene>
<organism evidence="3 4">
    <name type="scientific">Candidatus Woesebacteria bacterium RBG_13_46_13</name>
    <dbReference type="NCBI Taxonomy" id="1802479"/>
    <lineage>
        <taxon>Bacteria</taxon>
        <taxon>Candidatus Woeseibacteriota</taxon>
    </lineage>
</organism>
<proteinExistence type="predicted"/>
<reference evidence="3 4" key="1">
    <citation type="journal article" date="2016" name="Nat. Commun.">
        <title>Thousands of microbial genomes shed light on interconnected biogeochemical processes in an aquifer system.</title>
        <authorList>
            <person name="Anantharaman K."/>
            <person name="Brown C.T."/>
            <person name="Hug L.A."/>
            <person name="Sharon I."/>
            <person name="Castelle C.J."/>
            <person name="Probst A.J."/>
            <person name="Thomas B.C."/>
            <person name="Singh A."/>
            <person name="Wilkins M.J."/>
            <person name="Karaoz U."/>
            <person name="Brodie E.L."/>
            <person name="Williams K.H."/>
            <person name="Hubbard S.S."/>
            <person name="Banfield J.F."/>
        </authorList>
    </citation>
    <scope>NUCLEOTIDE SEQUENCE [LARGE SCALE GENOMIC DNA]</scope>
</reference>
<protein>
    <recommendedName>
        <fullName evidence="2">SH3b domain-containing protein</fullName>
    </recommendedName>
</protein>
<evidence type="ECO:0000256" key="1">
    <source>
        <dbReference type="SAM" id="Phobius"/>
    </source>
</evidence>
<dbReference type="SMART" id="SM00287">
    <property type="entry name" value="SH3b"/>
    <property type="match status" value="1"/>
</dbReference>
<comment type="caution">
    <text evidence="3">The sequence shown here is derived from an EMBL/GenBank/DDBJ whole genome shotgun (WGS) entry which is preliminary data.</text>
</comment>
<evidence type="ECO:0000259" key="2">
    <source>
        <dbReference type="PROSITE" id="PS51781"/>
    </source>
</evidence>
<evidence type="ECO:0000313" key="4">
    <source>
        <dbReference type="Proteomes" id="UP000176778"/>
    </source>
</evidence>
<keyword evidence="1" id="KW-0812">Transmembrane</keyword>